<dbReference type="PANTHER" id="PTHR13464">
    <property type="entry name" value="TRANSCRIPTIONAL REGULATOR PROTEIN HCNGP"/>
    <property type="match status" value="1"/>
</dbReference>
<protein>
    <recommendedName>
        <fullName evidence="4">HCNGP-domain-containing protein</fullName>
    </recommendedName>
</protein>
<feature type="compositionally biased region" description="Basic and acidic residues" evidence="1">
    <location>
        <begin position="48"/>
        <end position="68"/>
    </location>
</feature>
<proteinExistence type="predicted"/>
<dbReference type="PANTHER" id="PTHR13464:SF0">
    <property type="entry name" value="SAP30-BINDING PROTEIN"/>
    <property type="match status" value="1"/>
</dbReference>
<organism evidence="2 3">
    <name type="scientific">Ustilago trichophora</name>
    <dbReference type="NCBI Taxonomy" id="86804"/>
    <lineage>
        <taxon>Eukaryota</taxon>
        <taxon>Fungi</taxon>
        <taxon>Dikarya</taxon>
        <taxon>Basidiomycota</taxon>
        <taxon>Ustilaginomycotina</taxon>
        <taxon>Ustilaginomycetes</taxon>
        <taxon>Ustilaginales</taxon>
        <taxon>Ustilaginaceae</taxon>
        <taxon>Ustilago</taxon>
    </lineage>
</organism>
<dbReference type="Pfam" id="PF07818">
    <property type="entry name" value="HCNGP"/>
    <property type="match status" value="1"/>
</dbReference>
<name>A0A5C3DSD6_9BASI</name>
<feature type="region of interest" description="Disordered" evidence="1">
    <location>
        <begin position="29"/>
        <end position="96"/>
    </location>
</feature>
<feature type="compositionally biased region" description="Polar residues" evidence="1">
    <location>
        <begin position="73"/>
        <end position="82"/>
    </location>
</feature>
<evidence type="ECO:0000256" key="1">
    <source>
        <dbReference type="SAM" id="MobiDB-lite"/>
    </source>
</evidence>
<reference evidence="2 3" key="1">
    <citation type="submission" date="2018-03" db="EMBL/GenBank/DDBJ databases">
        <authorList>
            <person name="Guldener U."/>
        </authorList>
    </citation>
    <scope>NUCLEOTIDE SEQUENCE [LARGE SCALE GENOMIC DNA]</scope>
    <source>
        <strain evidence="2 3">NBRC100155</strain>
    </source>
</reference>
<feature type="compositionally biased region" description="Basic and acidic residues" evidence="1">
    <location>
        <begin position="290"/>
        <end position="311"/>
    </location>
</feature>
<evidence type="ECO:0000313" key="3">
    <source>
        <dbReference type="Proteomes" id="UP000324022"/>
    </source>
</evidence>
<dbReference type="GO" id="GO:0006355">
    <property type="term" value="P:regulation of DNA-templated transcription"/>
    <property type="evidence" value="ECO:0007669"/>
    <property type="project" value="InterPro"/>
</dbReference>
<feature type="region of interest" description="Disordered" evidence="1">
    <location>
        <begin position="290"/>
        <end position="384"/>
    </location>
</feature>
<feature type="compositionally biased region" description="Low complexity" evidence="1">
    <location>
        <begin position="29"/>
        <end position="39"/>
    </location>
</feature>
<keyword evidence="3" id="KW-1185">Reference proteome</keyword>
<feature type="compositionally biased region" description="Basic residues" evidence="1">
    <location>
        <begin position="375"/>
        <end position="384"/>
    </location>
</feature>
<evidence type="ECO:0000313" key="2">
    <source>
        <dbReference type="EMBL" id="SPO20111.1"/>
    </source>
</evidence>
<dbReference type="OrthoDB" id="1714508at2759"/>
<dbReference type="GO" id="GO:0005634">
    <property type="term" value="C:nucleus"/>
    <property type="evidence" value="ECO:0007669"/>
    <property type="project" value="TreeGrafter"/>
</dbReference>
<accession>A0A5C3DSD6</accession>
<dbReference type="Proteomes" id="UP000324022">
    <property type="component" value="Unassembled WGS sequence"/>
</dbReference>
<gene>
    <name evidence="2" type="ORF">UTRI_00506_B</name>
</gene>
<sequence length="384" mass="43100">MHGEYLKDRSGYRYRSADDGNLCIITVGSTTGEVESSSTNPKSASENTSKEHPAGHVRNMKEDAREKAGFSAFPSTMPTTGETDAEAGPPRAPHNPADFMKAARDQHAAEFGRHSRFPASILPQTRIRGTTAQIGDFFDPMALAEIDNPELFRDLPLLGPPPQPRVEGGIDPEPRPYWNLSVERSKFFSEGLFVEQPRIPENPTVQANLERYHELKKKGVHFNENLMRNRSFKNPHVYSQLVEFLGIDETRSNLPCLDTGRGEAGSWRAVFPLSEQELIEGDPIATLEKQQQDHMDRQMEKLKAGHKRTIDFSRGQYEDADDGPSLRSALSWEEPLRSATSSKTGHRADDRKRTAQSNAGSEAKRRSFPADQHRKSGKNRSKRH</sequence>
<dbReference type="InterPro" id="IPR012479">
    <property type="entry name" value="SAP30BP"/>
</dbReference>
<dbReference type="AlphaFoldDB" id="A0A5C3DSD6"/>
<evidence type="ECO:0008006" key="4">
    <source>
        <dbReference type="Google" id="ProtNLM"/>
    </source>
</evidence>
<dbReference type="EMBL" id="OOIN01000001">
    <property type="protein sequence ID" value="SPO20111.1"/>
    <property type="molecule type" value="Genomic_DNA"/>
</dbReference>